<dbReference type="GO" id="GO:0005524">
    <property type="term" value="F:ATP binding"/>
    <property type="evidence" value="ECO:0007669"/>
    <property type="project" value="UniProtKB-KW"/>
</dbReference>
<keyword evidence="5 10" id="KW-0547">Nucleotide-binding</keyword>
<evidence type="ECO:0000256" key="2">
    <source>
        <dbReference type="ARBA" id="ARBA00012118"/>
    </source>
</evidence>
<dbReference type="Gene3D" id="3.30.60.20">
    <property type="match status" value="1"/>
</dbReference>
<keyword evidence="7 10" id="KW-0067">ATP-binding</keyword>
<dbReference type="InParanoid" id="A0A0B2UH67"/>
<evidence type="ECO:0000256" key="4">
    <source>
        <dbReference type="ARBA" id="ARBA00022679"/>
    </source>
</evidence>
<evidence type="ECO:0000256" key="10">
    <source>
        <dbReference type="RuleBase" id="RU000544"/>
    </source>
</evidence>
<dbReference type="SUPFAM" id="SSF52540">
    <property type="entry name" value="P-loop containing nucleoside triphosphate hydrolases"/>
    <property type="match status" value="1"/>
</dbReference>
<name>A0A0B2UH67_9MICR</name>
<evidence type="ECO:0000256" key="1">
    <source>
        <dbReference type="ARBA" id="ARBA00007587"/>
    </source>
</evidence>
<protein>
    <recommendedName>
        <fullName evidence="2 10">Thymidine kinase</fullName>
        <ecNumber evidence="2 10">2.7.1.21</ecNumber>
    </recommendedName>
</protein>
<dbReference type="SUPFAM" id="SSF57716">
    <property type="entry name" value="Glucocorticoid receptor-like (DNA-binding domain)"/>
    <property type="match status" value="1"/>
</dbReference>
<evidence type="ECO:0000256" key="11">
    <source>
        <dbReference type="RuleBase" id="RU004165"/>
    </source>
</evidence>
<dbReference type="OrthoDB" id="2194859at2759"/>
<dbReference type="PANTHER" id="PTHR11441:SF0">
    <property type="entry name" value="THYMIDINE KINASE, CYTOSOLIC"/>
    <property type="match status" value="1"/>
</dbReference>
<keyword evidence="13" id="KW-1185">Reference proteome</keyword>
<dbReference type="HOGENOM" id="CLU_064400_2_0_1"/>
<dbReference type="EC" id="2.7.1.21" evidence="2 10"/>
<evidence type="ECO:0000313" key="13">
    <source>
        <dbReference type="Proteomes" id="UP000031056"/>
    </source>
</evidence>
<organism evidence="12 13">
    <name type="scientific">Ordospora colligata OC4</name>
    <dbReference type="NCBI Taxonomy" id="1354746"/>
    <lineage>
        <taxon>Eukaryota</taxon>
        <taxon>Fungi</taxon>
        <taxon>Fungi incertae sedis</taxon>
        <taxon>Microsporidia</taxon>
        <taxon>Ordosporidae</taxon>
        <taxon>Ordospora</taxon>
    </lineage>
</organism>
<dbReference type="RefSeq" id="XP_014564453.1">
    <property type="nucleotide sequence ID" value="XM_014708967.1"/>
</dbReference>
<evidence type="ECO:0000256" key="9">
    <source>
        <dbReference type="PIRSR" id="PIRSR035805-2"/>
    </source>
</evidence>
<feature type="active site" description="Proton acceptor" evidence="8">
    <location>
        <position position="87"/>
    </location>
</feature>
<evidence type="ECO:0000256" key="5">
    <source>
        <dbReference type="ARBA" id="ARBA00022741"/>
    </source>
</evidence>
<dbReference type="Pfam" id="PF00265">
    <property type="entry name" value="TK"/>
    <property type="match status" value="1"/>
</dbReference>
<dbReference type="GO" id="GO:0004797">
    <property type="term" value="F:thymidine kinase activity"/>
    <property type="evidence" value="ECO:0007669"/>
    <property type="project" value="UniProtKB-EC"/>
</dbReference>
<evidence type="ECO:0000256" key="8">
    <source>
        <dbReference type="PIRSR" id="PIRSR035805-1"/>
    </source>
</evidence>
<dbReference type="STRING" id="1354746.A0A0B2UH67"/>
<dbReference type="AlphaFoldDB" id="A0A0B2UH67"/>
<evidence type="ECO:0000313" key="12">
    <source>
        <dbReference type="EMBL" id="KHN70411.1"/>
    </source>
</evidence>
<comment type="catalytic activity">
    <reaction evidence="10">
        <text>thymidine + ATP = dTMP + ADP + H(+)</text>
        <dbReference type="Rhea" id="RHEA:19129"/>
        <dbReference type="ChEBI" id="CHEBI:15378"/>
        <dbReference type="ChEBI" id="CHEBI:17748"/>
        <dbReference type="ChEBI" id="CHEBI:30616"/>
        <dbReference type="ChEBI" id="CHEBI:63528"/>
        <dbReference type="ChEBI" id="CHEBI:456216"/>
        <dbReference type="EC" id="2.7.1.21"/>
    </reaction>
</comment>
<keyword evidence="4 10" id="KW-0808">Transferase</keyword>
<keyword evidence="6 10" id="KW-0418">Kinase</keyword>
<dbReference type="GeneID" id="26260906"/>
<dbReference type="PIRSF" id="PIRSF035805">
    <property type="entry name" value="TK_cell"/>
    <property type="match status" value="1"/>
</dbReference>
<dbReference type="InterPro" id="IPR027417">
    <property type="entry name" value="P-loop_NTPase"/>
</dbReference>
<evidence type="ECO:0000256" key="7">
    <source>
        <dbReference type="ARBA" id="ARBA00022840"/>
    </source>
</evidence>
<feature type="binding site" evidence="9">
    <location>
        <position position="179"/>
    </location>
    <ligand>
        <name>substrate</name>
    </ligand>
</feature>
<dbReference type="GO" id="GO:0005829">
    <property type="term" value="C:cytosol"/>
    <property type="evidence" value="ECO:0007669"/>
    <property type="project" value="TreeGrafter"/>
</dbReference>
<dbReference type="GO" id="GO:0046104">
    <property type="term" value="P:thymidine metabolic process"/>
    <property type="evidence" value="ECO:0007669"/>
    <property type="project" value="TreeGrafter"/>
</dbReference>
<comment type="similarity">
    <text evidence="1 11">Belongs to the thymidine kinase family.</text>
</comment>
<sequence length="214" mass="24320">MSRGRLRFIHSPMFAGKTANMLLAAKHAKTCGKVVLLIKPQADTRCKVDIIKSRCGMEMNCDLSVGSEFDFARDVCYEGVDIVFIDEAQFLSSWQIESLREVVDVHGVSVWCYGLLTDFKKCLFDGSKRLIELSDELNEIQVLCGMCKENARFHLRYIDGKPSTSGPTIDIEMPGSEKYASVCHVCWKRRMEPMNDESYEIPNFEVVSIDIQQK</sequence>
<proteinExistence type="inferred from homology"/>
<gene>
    <name evidence="12" type="ORF">M896_010630</name>
</gene>
<dbReference type="Proteomes" id="UP000031056">
    <property type="component" value="Unassembled WGS sequence"/>
</dbReference>
<dbReference type="VEuPathDB" id="MicrosporidiaDB:M896_010630"/>
<accession>A0A0B2UH67</accession>
<comment type="caution">
    <text evidence="12">The sequence shown here is derived from an EMBL/GenBank/DDBJ whole genome shotgun (WGS) entry which is preliminary data.</text>
</comment>
<dbReference type="GO" id="GO:0071897">
    <property type="term" value="P:DNA biosynthetic process"/>
    <property type="evidence" value="ECO:0007669"/>
    <property type="project" value="UniProtKB-KW"/>
</dbReference>
<dbReference type="Gene3D" id="3.40.50.300">
    <property type="entry name" value="P-loop containing nucleotide triphosphate hydrolases"/>
    <property type="match status" value="1"/>
</dbReference>
<dbReference type="EMBL" id="JOKQ01000001">
    <property type="protein sequence ID" value="KHN70411.1"/>
    <property type="molecule type" value="Genomic_DNA"/>
</dbReference>
<keyword evidence="3 10" id="KW-0237">DNA synthesis</keyword>
<evidence type="ECO:0000256" key="6">
    <source>
        <dbReference type="ARBA" id="ARBA00022777"/>
    </source>
</evidence>
<evidence type="ECO:0000256" key="3">
    <source>
        <dbReference type="ARBA" id="ARBA00022634"/>
    </source>
</evidence>
<dbReference type="InterPro" id="IPR001267">
    <property type="entry name" value="Thymidine_kinase"/>
</dbReference>
<reference evidence="12 13" key="1">
    <citation type="journal article" date="2014" name="MBio">
        <title>The Ordospora colligata genome; evolution of extreme reduction in microsporidia and host-to-parasite horizontal gene transfer.</title>
        <authorList>
            <person name="Pombert J.-F."/>
            <person name="Haag K.L."/>
            <person name="Beidas S."/>
            <person name="Ebert D."/>
            <person name="Keeling P.J."/>
        </authorList>
    </citation>
    <scope>NUCLEOTIDE SEQUENCE [LARGE SCALE GENOMIC DNA]</scope>
    <source>
        <strain evidence="12 13">OC4</strain>
    </source>
</reference>
<dbReference type="PANTHER" id="PTHR11441">
    <property type="entry name" value="THYMIDINE KINASE"/>
    <property type="match status" value="1"/>
</dbReference>